<evidence type="ECO:0000256" key="2">
    <source>
        <dbReference type="ARBA" id="ARBA00007783"/>
    </source>
</evidence>
<dbReference type="RefSeq" id="WP_149297384.1">
    <property type="nucleotide sequence ID" value="NZ_VTWH01000001.1"/>
</dbReference>
<feature type="transmembrane region" description="Helical" evidence="9">
    <location>
        <begin position="133"/>
        <end position="157"/>
    </location>
</feature>
<dbReference type="Pfam" id="PF01061">
    <property type="entry name" value="ABC2_membrane"/>
    <property type="match status" value="1"/>
</dbReference>
<sequence>MAVSASKTILSANASSTTSGRLQAAFRDMSLAFSMRELWLFLGWRDVQKHYRRSVLGPLWLTLSMGVIVGGMGVLYSQIFQIDPEQYLPFLAVGFIVWGMIGGALNAACTVFSSASHAIRQIRLPLMVYIFQFTWSQFITFSHNFIIYFLVILYFGINPGIGAFMAIPGLLVLVINVVFAAMILGPLCARFRDMPMIVGSIVQVLFFLTPVIWNADQLPDRAFFVHFNPFYHFLEIVRAPLLGGSATWFNWGAVLGITLFMGVFATLFFARYRARIAYWA</sequence>
<comment type="subcellular location">
    <subcellularLocation>
        <location evidence="1">Cell membrane</location>
        <topology evidence="1">Multi-pass membrane protein</topology>
    </subcellularLocation>
</comment>
<evidence type="ECO:0000259" key="10">
    <source>
        <dbReference type="Pfam" id="PF01061"/>
    </source>
</evidence>
<evidence type="ECO:0000256" key="8">
    <source>
        <dbReference type="ARBA" id="ARBA00023136"/>
    </source>
</evidence>
<organism evidence="11 12">
    <name type="scientific">Aureimonas fodinaquatilis</name>
    <dbReference type="NCBI Taxonomy" id="2565783"/>
    <lineage>
        <taxon>Bacteria</taxon>
        <taxon>Pseudomonadati</taxon>
        <taxon>Pseudomonadota</taxon>
        <taxon>Alphaproteobacteria</taxon>
        <taxon>Hyphomicrobiales</taxon>
        <taxon>Aurantimonadaceae</taxon>
        <taxon>Aureimonas</taxon>
    </lineage>
</organism>
<keyword evidence="4" id="KW-1003">Cell membrane</keyword>
<comment type="caution">
    <text evidence="11">The sequence shown here is derived from an EMBL/GenBank/DDBJ whole genome shotgun (WGS) entry which is preliminary data.</text>
</comment>
<keyword evidence="12" id="KW-1185">Reference proteome</keyword>
<reference evidence="11 12" key="1">
    <citation type="submission" date="2019-08" db="EMBL/GenBank/DDBJ databases">
        <title>Aureimonas fodiniaquatilis sp. nov., isolated from a coal mine wastewater.</title>
        <authorList>
            <person name="Kim W."/>
        </authorList>
    </citation>
    <scope>NUCLEOTIDE SEQUENCE [LARGE SCALE GENOMIC DNA]</scope>
    <source>
        <strain evidence="11 12">CAU 1482</strain>
    </source>
</reference>
<evidence type="ECO:0000313" key="12">
    <source>
        <dbReference type="Proteomes" id="UP000324738"/>
    </source>
</evidence>
<dbReference type="GO" id="GO:0015920">
    <property type="term" value="P:lipopolysaccharide transport"/>
    <property type="evidence" value="ECO:0007669"/>
    <property type="project" value="TreeGrafter"/>
</dbReference>
<feature type="transmembrane region" description="Helical" evidence="9">
    <location>
        <begin position="163"/>
        <end position="184"/>
    </location>
</feature>
<feature type="domain" description="ABC-2 type transporter transmembrane" evidence="10">
    <location>
        <begin position="39"/>
        <end position="240"/>
    </location>
</feature>
<evidence type="ECO:0000256" key="3">
    <source>
        <dbReference type="ARBA" id="ARBA00022448"/>
    </source>
</evidence>
<feature type="transmembrane region" description="Helical" evidence="9">
    <location>
        <begin position="196"/>
        <end position="213"/>
    </location>
</feature>
<dbReference type="GO" id="GO:0140359">
    <property type="term" value="F:ABC-type transporter activity"/>
    <property type="evidence" value="ECO:0007669"/>
    <property type="project" value="InterPro"/>
</dbReference>
<feature type="transmembrane region" description="Helical" evidence="9">
    <location>
        <begin position="248"/>
        <end position="270"/>
    </location>
</feature>
<keyword evidence="8 9" id="KW-0472">Membrane</keyword>
<dbReference type="AlphaFoldDB" id="A0A5B0DZR7"/>
<protein>
    <submittedName>
        <fullName evidence="11">ABC transporter permease</fullName>
    </submittedName>
</protein>
<keyword evidence="7" id="KW-0625">Polysaccharide transport</keyword>
<dbReference type="InterPro" id="IPR013525">
    <property type="entry name" value="ABC2_TM"/>
</dbReference>
<keyword evidence="5 9" id="KW-0812">Transmembrane</keyword>
<evidence type="ECO:0000256" key="5">
    <source>
        <dbReference type="ARBA" id="ARBA00022692"/>
    </source>
</evidence>
<proteinExistence type="inferred from homology"/>
<keyword evidence="7" id="KW-0762">Sugar transport</keyword>
<dbReference type="PANTHER" id="PTHR30413:SF10">
    <property type="entry name" value="CAPSULE POLYSACCHARIDE EXPORT INNER-MEMBRANE PROTEIN CTRC"/>
    <property type="match status" value="1"/>
</dbReference>
<dbReference type="OrthoDB" id="9796017at2"/>
<comment type="similarity">
    <text evidence="2">Belongs to the ABC-2 integral membrane protein family.</text>
</comment>
<dbReference type="Proteomes" id="UP000324738">
    <property type="component" value="Unassembled WGS sequence"/>
</dbReference>
<dbReference type="EMBL" id="VTWH01000001">
    <property type="protein sequence ID" value="KAA0972043.1"/>
    <property type="molecule type" value="Genomic_DNA"/>
</dbReference>
<dbReference type="PANTHER" id="PTHR30413">
    <property type="entry name" value="INNER MEMBRANE TRANSPORT PERMEASE"/>
    <property type="match status" value="1"/>
</dbReference>
<evidence type="ECO:0000256" key="6">
    <source>
        <dbReference type="ARBA" id="ARBA00022989"/>
    </source>
</evidence>
<keyword evidence="3" id="KW-0813">Transport</keyword>
<gene>
    <name evidence="11" type="ORF">FPY71_02700</name>
</gene>
<evidence type="ECO:0000313" key="11">
    <source>
        <dbReference type="EMBL" id="KAA0972043.1"/>
    </source>
</evidence>
<evidence type="ECO:0000256" key="9">
    <source>
        <dbReference type="SAM" id="Phobius"/>
    </source>
</evidence>
<name>A0A5B0DZR7_9HYPH</name>
<keyword evidence="6 9" id="KW-1133">Transmembrane helix</keyword>
<dbReference type="GO" id="GO:0015774">
    <property type="term" value="P:polysaccharide transport"/>
    <property type="evidence" value="ECO:0007669"/>
    <property type="project" value="UniProtKB-KW"/>
</dbReference>
<feature type="transmembrane region" description="Helical" evidence="9">
    <location>
        <begin position="88"/>
        <end position="112"/>
    </location>
</feature>
<evidence type="ECO:0000256" key="4">
    <source>
        <dbReference type="ARBA" id="ARBA00022475"/>
    </source>
</evidence>
<evidence type="ECO:0000256" key="7">
    <source>
        <dbReference type="ARBA" id="ARBA00023047"/>
    </source>
</evidence>
<feature type="transmembrane region" description="Helical" evidence="9">
    <location>
        <begin position="55"/>
        <end position="76"/>
    </location>
</feature>
<accession>A0A5B0DZR7</accession>
<evidence type="ECO:0000256" key="1">
    <source>
        <dbReference type="ARBA" id="ARBA00004651"/>
    </source>
</evidence>
<dbReference type="GO" id="GO:0005886">
    <property type="term" value="C:plasma membrane"/>
    <property type="evidence" value="ECO:0007669"/>
    <property type="project" value="UniProtKB-SubCell"/>
</dbReference>